<proteinExistence type="predicted"/>
<dbReference type="AlphaFoldDB" id="X0VD25"/>
<dbReference type="EMBL" id="BARS01039170">
    <property type="protein sequence ID" value="GAG16024.1"/>
    <property type="molecule type" value="Genomic_DNA"/>
</dbReference>
<name>X0VD25_9ZZZZ</name>
<feature type="non-terminal residue" evidence="1">
    <location>
        <position position="1"/>
    </location>
</feature>
<organism evidence="1">
    <name type="scientific">marine sediment metagenome</name>
    <dbReference type="NCBI Taxonomy" id="412755"/>
    <lineage>
        <taxon>unclassified sequences</taxon>
        <taxon>metagenomes</taxon>
        <taxon>ecological metagenomes</taxon>
    </lineage>
</organism>
<evidence type="ECO:0000313" key="1">
    <source>
        <dbReference type="EMBL" id="GAG16024.1"/>
    </source>
</evidence>
<protein>
    <submittedName>
        <fullName evidence="1">Uncharacterized protein</fullName>
    </submittedName>
</protein>
<sequence>FGQRLISGDAEALRAFPVVRDGQLTETARELASILAGLR</sequence>
<reference evidence="1" key="1">
    <citation type="journal article" date="2014" name="Front. Microbiol.">
        <title>High frequency of phylogenetically diverse reductive dehalogenase-homologous genes in deep subseafloor sedimentary metagenomes.</title>
        <authorList>
            <person name="Kawai M."/>
            <person name="Futagami T."/>
            <person name="Toyoda A."/>
            <person name="Takaki Y."/>
            <person name="Nishi S."/>
            <person name="Hori S."/>
            <person name="Arai W."/>
            <person name="Tsubouchi T."/>
            <person name="Morono Y."/>
            <person name="Uchiyama I."/>
            <person name="Ito T."/>
            <person name="Fujiyama A."/>
            <person name="Inagaki F."/>
            <person name="Takami H."/>
        </authorList>
    </citation>
    <scope>NUCLEOTIDE SEQUENCE</scope>
    <source>
        <strain evidence="1">Expedition CK06-06</strain>
    </source>
</reference>
<accession>X0VD25</accession>
<comment type="caution">
    <text evidence="1">The sequence shown here is derived from an EMBL/GenBank/DDBJ whole genome shotgun (WGS) entry which is preliminary data.</text>
</comment>
<gene>
    <name evidence="1" type="ORF">S01H1_59851</name>
</gene>